<dbReference type="AlphaFoldDB" id="F9WCV2"/>
<organism evidence="3 4">
    <name type="scientific">Trypanosoma congolense (strain IL3000)</name>
    <dbReference type="NCBI Taxonomy" id="1068625"/>
    <lineage>
        <taxon>Eukaryota</taxon>
        <taxon>Discoba</taxon>
        <taxon>Euglenozoa</taxon>
        <taxon>Kinetoplastea</taxon>
        <taxon>Metakinetoplastina</taxon>
        <taxon>Trypanosomatida</taxon>
        <taxon>Trypanosomatidae</taxon>
        <taxon>Trypanosoma</taxon>
        <taxon>Nannomonas</taxon>
    </lineage>
</organism>
<feature type="compositionally biased region" description="Basic residues" evidence="1">
    <location>
        <begin position="246"/>
        <end position="257"/>
    </location>
</feature>
<dbReference type="OMA" id="GLTHEAN"/>
<accession>F9WCV2</accession>
<evidence type="ECO:0000313" key="3">
    <source>
        <dbReference type="EMBL" id="CCD15100.1"/>
    </source>
</evidence>
<comment type="caution">
    <text evidence="3">The sequence shown here is derived from an EMBL/GenBank/DDBJ whole genome shotgun (WGS) entry which is preliminary data.</text>
</comment>
<feature type="chain" id="PRO_5003394682" evidence="2">
    <location>
        <begin position="25"/>
        <end position="264"/>
    </location>
</feature>
<name>F9WCV2_TRYCI</name>
<proteinExistence type="predicted"/>
<feature type="signal peptide" evidence="2">
    <location>
        <begin position="1"/>
        <end position="24"/>
    </location>
</feature>
<sequence length="264" mass="29207">MEAVAGVMRCLIVLLLLMTSKSTAFPKKATKGYCVSVKKSLASVNRRISFAKSVFESSLMSTKNVRNKCYLISKNLTDQELAENEERTRAVEEYHTAILFIQPQIRGYEVEVQRLNAELQSECNFLSSLAPWKTSLRRSARRKLAWLNDAAMQALTLSQKAKQYSILASNRGCMRSAKSQSQEEKNDPVQVPPVGVEDAGSSETATPDTTKANYTDEEQVTDTASDGPYAPSLEGDRDAGSTTNKSGHRNFNKKRGRLQAQPSA</sequence>
<keyword evidence="4" id="KW-1185">Reference proteome</keyword>
<reference evidence="4" key="1">
    <citation type="submission" date="2011-07" db="EMBL/GenBank/DDBJ databases">
        <title>Divergent evolution of antigenic variation in African trypanosomes.</title>
        <authorList>
            <person name="Jackson A.P."/>
            <person name="Berry A."/>
            <person name="Allison H.C."/>
            <person name="Burton P."/>
            <person name="Anderson J."/>
            <person name="Aslett M."/>
            <person name="Brown R."/>
            <person name="Corton N."/>
            <person name="Harris D."/>
            <person name="Hauser H."/>
            <person name="Gamble J."/>
            <person name="Gilderthorp R."/>
            <person name="McQuillan J."/>
            <person name="Quail M.A."/>
            <person name="Sanders M."/>
            <person name="Van Tonder A."/>
            <person name="Ginger M.L."/>
            <person name="Donelson J.E."/>
            <person name="Field M.C."/>
            <person name="Barry J.D."/>
            <person name="Berriman M."/>
            <person name="Hertz-Fowler C."/>
        </authorList>
    </citation>
    <scope>NUCLEOTIDE SEQUENCE [LARGE SCALE GENOMIC DNA]</scope>
    <source>
        <strain evidence="4">IL3000</strain>
    </source>
</reference>
<dbReference type="EMBL" id="CAEQ01001771">
    <property type="protein sequence ID" value="CCD15100.1"/>
    <property type="molecule type" value="Genomic_DNA"/>
</dbReference>
<dbReference type="Proteomes" id="UP000000702">
    <property type="component" value="Unassembled WGS sequence"/>
</dbReference>
<feature type="region of interest" description="Disordered" evidence="1">
    <location>
        <begin position="175"/>
        <end position="264"/>
    </location>
</feature>
<evidence type="ECO:0000313" key="4">
    <source>
        <dbReference type="Proteomes" id="UP000000702"/>
    </source>
</evidence>
<protein>
    <submittedName>
        <fullName evidence="3">WGS project CAEQ00000000 data, annotated contig 2276</fullName>
    </submittedName>
</protein>
<reference evidence="3 4" key="2">
    <citation type="journal article" date="2012" name="Proc. Natl. Acad. Sci. U.S.A.">
        <title>Antigenic diversity is generated by distinct evolutionary mechanisms in African trypanosome species.</title>
        <authorList>
            <person name="Jackson A.P."/>
            <person name="Berry A."/>
            <person name="Aslett M."/>
            <person name="Allison H.C."/>
            <person name="Burton P."/>
            <person name="Vavrova-Anderson J."/>
            <person name="Brown R."/>
            <person name="Browne H."/>
            <person name="Corton N."/>
            <person name="Hauser H."/>
            <person name="Gamble J."/>
            <person name="Gilderthorp R."/>
            <person name="Marcello L."/>
            <person name="McQuillan J."/>
            <person name="Otto T.D."/>
            <person name="Quail M.A."/>
            <person name="Sanders M.J."/>
            <person name="van Tonder A."/>
            <person name="Ginger M.L."/>
            <person name="Field M.C."/>
            <person name="Barry J.D."/>
            <person name="Hertz-Fowler C."/>
            <person name="Berriman M."/>
        </authorList>
    </citation>
    <scope>NUCLEOTIDE SEQUENCE [LARGE SCALE GENOMIC DNA]</scope>
    <source>
        <strain evidence="3 4">IL3000</strain>
    </source>
</reference>
<gene>
    <name evidence="3" type="ORF">TCIL3000_0_56620</name>
</gene>
<dbReference type="VEuPathDB" id="TriTrypDB:TcIL3000_0_56620"/>
<evidence type="ECO:0000256" key="2">
    <source>
        <dbReference type="SAM" id="SignalP"/>
    </source>
</evidence>
<keyword evidence="2" id="KW-0732">Signal</keyword>
<evidence type="ECO:0000256" key="1">
    <source>
        <dbReference type="SAM" id="MobiDB-lite"/>
    </source>
</evidence>
<feature type="compositionally biased region" description="Polar residues" evidence="1">
    <location>
        <begin position="201"/>
        <end position="213"/>
    </location>
</feature>